<feature type="signal peptide" evidence="9">
    <location>
        <begin position="1"/>
        <end position="22"/>
    </location>
</feature>
<evidence type="ECO:0000256" key="5">
    <source>
        <dbReference type="ARBA" id="ARBA00023136"/>
    </source>
</evidence>
<evidence type="ECO:0000256" key="2">
    <source>
        <dbReference type="ARBA" id="ARBA00004609"/>
    </source>
</evidence>
<comment type="subcellular location">
    <subcellularLocation>
        <location evidence="2">Cell membrane</location>
        <topology evidence="2">Lipid-anchor</topology>
        <topology evidence="2">GPI-anchor</topology>
    </subcellularLocation>
</comment>
<proteinExistence type="predicted"/>
<evidence type="ECO:0000256" key="4">
    <source>
        <dbReference type="ARBA" id="ARBA00022622"/>
    </source>
</evidence>
<evidence type="ECO:0000256" key="3">
    <source>
        <dbReference type="ARBA" id="ARBA00022475"/>
    </source>
</evidence>
<comment type="function">
    <text evidence="1">VSG forms a coat on the surface of the parasite. The trypanosome evades the immune response of the host by expressing a series of antigenically distinct VSGs from an estimated 1000 VSG genes.</text>
</comment>
<keyword evidence="5" id="KW-0472">Membrane</keyword>
<dbReference type="SUPFAM" id="SSF58087">
    <property type="entry name" value="Variant surface glycoprotein (N-terminal domain)"/>
    <property type="match status" value="1"/>
</dbReference>
<dbReference type="VEuPathDB" id="TriTrypDB:Tb1125.Tb11.v5.1017"/>
<evidence type="ECO:0000256" key="1">
    <source>
        <dbReference type="ARBA" id="ARBA00002523"/>
    </source>
</evidence>
<accession>A0A1J0R5M2</accession>
<evidence type="ECO:0000256" key="6">
    <source>
        <dbReference type="ARBA" id="ARBA00023180"/>
    </source>
</evidence>
<dbReference type="Gene3D" id="3.90.150.10">
    <property type="entry name" value="Variant Surface Glycoprotein, subunit A domain 1"/>
    <property type="match status" value="1"/>
</dbReference>
<keyword evidence="4" id="KW-0336">GPI-anchor</keyword>
<evidence type="ECO:0000256" key="7">
    <source>
        <dbReference type="ARBA" id="ARBA00023288"/>
    </source>
</evidence>
<dbReference type="InterPro" id="IPR027446">
    <property type="entry name" value="VSG_C_dom_sf"/>
</dbReference>
<dbReference type="EMBL" id="KX699194">
    <property type="protein sequence ID" value="APD73150.1"/>
    <property type="molecule type" value="Genomic_DNA"/>
</dbReference>
<feature type="domain" description="Trypanosome variant surface glycoprotein A-type N-terminal" evidence="10">
    <location>
        <begin position="9"/>
        <end position="378"/>
    </location>
</feature>
<evidence type="ECO:0000259" key="10">
    <source>
        <dbReference type="Pfam" id="PF00913"/>
    </source>
</evidence>
<dbReference type="VEuPathDB" id="TriTrypDB:Tb427_000631500"/>
<sequence>MTSQRAVSLLLLALASTSSGTASYVAVKSELWTPQCELVKELRKAAGITSAKLEAKLKAINNLEKMSMRLLLFGQQTSPLENQVTALALALAAQKKAAKIQSTLTHSVKTGLLTTQYASELAGGIVSAVHFLKHASDGANYCLNSAGKSGNGKNTVDTAGCKTLTETEVSPQTAFSTADINDEGFAKLTALETTNGAGETGKCGVFETAAGSGASTPGIQISAGAKVHLAFGAIEGKTSQQPTRPALNKFNEPTLQAENTFFGKAHKSLKALTSDATEHALEDPKAMLKQLATEPEAMEALYTVLSGASPNKKPADFSAQNQQLKSRYFGEAGEKTEKLWEQITAGKTIGAGEDPHKFSNLSEVSTADDLSKALFFYTAAAVTTTRELKSENSRLKETTAKAEKTQEQICNAIQDEKDCGNNENFKYDKDKTEGPKCVLSDKGKKEAAKEAETQETAKDGKTNTNTTGSNSFTIKKVPLWLAFLLL</sequence>
<feature type="compositionally biased region" description="Basic and acidic residues" evidence="8">
    <location>
        <begin position="439"/>
        <end position="461"/>
    </location>
</feature>
<protein>
    <submittedName>
        <fullName evidence="11">Variant surface glycoprotein 1125.337</fullName>
    </submittedName>
</protein>
<keyword evidence="6" id="KW-0325">Glycoprotein</keyword>
<evidence type="ECO:0000256" key="9">
    <source>
        <dbReference type="SAM" id="SignalP"/>
    </source>
</evidence>
<keyword evidence="7" id="KW-0449">Lipoprotein</keyword>
<dbReference type="Pfam" id="PF00913">
    <property type="entry name" value="Trypan_glycop"/>
    <property type="match status" value="1"/>
</dbReference>
<name>A0A1J0R5M2_9TRYP</name>
<feature type="region of interest" description="Disordered" evidence="8">
    <location>
        <begin position="439"/>
        <end position="469"/>
    </location>
</feature>
<keyword evidence="9" id="KW-0732">Signal</keyword>
<keyword evidence="3" id="KW-1003">Cell membrane</keyword>
<reference evidence="11" key="1">
    <citation type="submission" date="2016-08" db="EMBL/GenBank/DDBJ databases">
        <title>VSG repertoire of Trypanosoma brucei EATRO 1125.</title>
        <authorList>
            <person name="Cross G.A."/>
        </authorList>
    </citation>
    <scope>NUCLEOTIDE SEQUENCE</scope>
    <source>
        <strain evidence="11">EATRO 1125</strain>
    </source>
</reference>
<dbReference type="SUPFAM" id="SSF118251">
    <property type="entry name" value="Variant surface glycoprotein MITAT 1.2, VSG 221, C-terminal domain"/>
    <property type="match status" value="1"/>
</dbReference>
<dbReference type="GO" id="GO:0042783">
    <property type="term" value="P:symbiont-mediated evasion of host immune response"/>
    <property type="evidence" value="ECO:0007669"/>
    <property type="project" value="InterPro"/>
</dbReference>
<dbReference type="InterPro" id="IPR001812">
    <property type="entry name" value="Trypano_VSG_A_N_dom"/>
</dbReference>
<organism evidence="11">
    <name type="scientific">Trypanosoma brucei</name>
    <dbReference type="NCBI Taxonomy" id="5691"/>
    <lineage>
        <taxon>Eukaryota</taxon>
        <taxon>Discoba</taxon>
        <taxon>Euglenozoa</taxon>
        <taxon>Kinetoplastea</taxon>
        <taxon>Metakinetoplastina</taxon>
        <taxon>Trypanosomatida</taxon>
        <taxon>Trypanosomatidae</taxon>
        <taxon>Trypanosoma</taxon>
    </lineage>
</organism>
<evidence type="ECO:0000256" key="8">
    <source>
        <dbReference type="SAM" id="MobiDB-lite"/>
    </source>
</evidence>
<dbReference type="GO" id="GO:0005886">
    <property type="term" value="C:plasma membrane"/>
    <property type="evidence" value="ECO:0007669"/>
    <property type="project" value="UniProtKB-SubCell"/>
</dbReference>
<dbReference type="AlphaFoldDB" id="A0A1J0R5M2"/>
<dbReference type="VEuPathDB" id="TriTrypDB:Tb927.9.1050"/>
<feature type="chain" id="PRO_5012768833" evidence="9">
    <location>
        <begin position="23"/>
        <end position="486"/>
    </location>
</feature>
<dbReference type="Gene3D" id="1.10.470.10">
    <property type="entry name" value="Variant Surface Glycoprotein, subunit A, domain 2"/>
    <property type="match status" value="1"/>
</dbReference>
<dbReference type="GO" id="GO:0098552">
    <property type="term" value="C:side of membrane"/>
    <property type="evidence" value="ECO:0007669"/>
    <property type="project" value="UniProtKB-KW"/>
</dbReference>
<evidence type="ECO:0000313" key="11">
    <source>
        <dbReference type="EMBL" id="APD73150.1"/>
    </source>
</evidence>